<protein>
    <submittedName>
        <fullName evidence="1">Uncharacterized protein</fullName>
    </submittedName>
</protein>
<comment type="caution">
    <text evidence="1">The sequence shown here is derived from an EMBL/GenBank/DDBJ whole genome shotgun (WGS) entry which is preliminary data.</text>
</comment>
<dbReference type="Proteomes" id="UP001595962">
    <property type="component" value="Unassembled WGS sequence"/>
</dbReference>
<dbReference type="EMBL" id="JBHSGB010000012">
    <property type="protein sequence ID" value="MFC4656184.1"/>
    <property type="molecule type" value="Genomic_DNA"/>
</dbReference>
<proteinExistence type="predicted"/>
<keyword evidence="2" id="KW-1185">Reference proteome</keyword>
<evidence type="ECO:0000313" key="1">
    <source>
        <dbReference type="EMBL" id="MFC4656184.1"/>
    </source>
</evidence>
<organism evidence="1 2">
    <name type="scientific">Rheinheimera marina</name>
    <dbReference type="NCBI Taxonomy" id="1774958"/>
    <lineage>
        <taxon>Bacteria</taxon>
        <taxon>Pseudomonadati</taxon>
        <taxon>Pseudomonadota</taxon>
        <taxon>Gammaproteobacteria</taxon>
        <taxon>Chromatiales</taxon>
        <taxon>Chromatiaceae</taxon>
        <taxon>Rheinheimera</taxon>
    </lineage>
</organism>
<accession>A0ABV9JPJ5</accession>
<evidence type="ECO:0000313" key="2">
    <source>
        <dbReference type="Proteomes" id="UP001595962"/>
    </source>
</evidence>
<gene>
    <name evidence="1" type="ORF">ACFO3I_14305</name>
</gene>
<reference evidence="2" key="1">
    <citation type="journal article" date="2019" name="Int. J. Syst. Evol. Microbiol.">
        <title>The Global Catalogue of Microorganisms (GCM) 10K type strain sequencing project: providing services to taxonomists for standard genome sequencing and annotation.</title>
        <authorList>
            <consortium name="The Broad Institute Genomics Platform"/>
            <consortium name="The Broad Institute Genome Sequencing Center for Infectious Disease"/>
            <person name="Wu L."/>
            <person name="Ma J."/>
        </authorList>
    </citation>
    <scope>NUCLEOTIDE SEQUENCE [LARGE SCALE GENOMIC DNA]</scope>
    <source>
        <strain evidence="2">DT28</strain>
    </source>
</reference>
<sequence>MNNRSHNLTPKAQAEALSLAEHSAQQLSQLKADSSLLLQQLMQEQQFKLQQMMIQLQQKPQEASDEQNKPAV</sequence>
<name>A0ABV9JPJ5_9GAMM</name>
<dbReference type="RefSeq" id="WP_377335023.1">
    <property type="nucleotide sequence ID" value="NZ_JBHSGB010000012.1"/>
</dbReference>